<evidence type="ECO:0000256" key="11">
    <source>
        <dbReference type="PROSITE-ProRule" id="PRU00134"/>
    </source>
</evidence>
<feature type="region of interest" description="Disordered" evidence="12">
    <location>
        <begin position="113"/>
        <end position="132"/>
    </location>
</feature>
<evidence type="ECO:0000256" key="4">
    <source>
        <dbReference type="ARBA" id="ARBA00022670"/>
    </source>
</evidence>
<dbReference type="AlphaFoldDB" id="A0A6P6AUC9"/>
<dbReference type="Pfam" id="PF01753">
    <property type="entry name" value="zf-MYND"/>
    <property type="match status" value="1"/>
</dbReference>
<feature type="region of interest" description="Disordered" evidence="12">
    <location>
        <begin position="409"/>
        <end position="435"/>
    </location>
</feature>
<feature type="region of interest" description="Disordered" evidence="12">
    <location>
        <begin position="955"/>
        <end position="978"/>
    </location>
</feature>
<feature type="transmembrane region" description="Helical" evidence="13">
    <location>
        <begin position="6"/>
        <end position="27"/>
    </location>
</feature>
<dbReference type="Pfam" id="PF00443">
    <property type="entry name" value="UCH"/>
    <property type="match status" value="1"/>
</dbReference>
<dbReference type="GO" id="GO:0004843">
    <property type="term" value="F:cysteine-type deubiquitinase activity"/>
    <property type="evidence" value="ECO:0007669"/>
    <property type="project" value="UniProtKB-EC"/>
</dbReference>
<dbReference type="KEGG" id="dzi:111312446"/>
<feature type="region of interest" description="Disordered" evidence="12">
    <location>
        <begin position="190"/>
        <end position="212"/>
    </location>
</feature>
<feature type="domain" description="USP" evidence="14">
    <location>
        <begin position="582"/>
        <end position="887"/>
    </location>
</feature>
<dbReference type="InterPro" id="IPR050164">
    <property type="entry name" value="Peptidase_C19"/>
</dbReference>
<evidence type="ECO:0000256" key="7">
    <source>
        <dbReference type="ARBA" id="ARBA00022786"/>
    </source>
</evidence>
<feature type="region of interest" description="Disordered" evidence="12">
    <location>
        <begin position="325"/>
        <end position="375"/>
    </location>
</feature>
<dbReference type="PROSITE" id="PS50865">
    <property type="entry name" value="ZF_MYND_2"/>
    <property type="match status" value="1"/>
</dbReference>
<name>A0A6P6AUC9_DURZI</name>
<dbReference type="OrthoDB" id="420187at2759"/>
<dbReference type="InterPro" id="IPR002893">
    <property type="entry name" value="Znf_MYND"/>
</dbReference>
<dbReference type="GO" id="GO:0006508">
    <property type="term" value="P:proteolysis"/>
    <property type="evidence" value="ECO:0007669"/>
    <property type="project" value="UniProtKB-KW"/>
</dbReference>
<dbReference type="RefSeq" id="XP_022768437.1">
    <property type="nucleotide sequence ID" value="XM_022912702.1"/>
</dbReference>
<dbReference type="SUPFAM" id="SSF144232">
    <property type="entry name" value="HIT/MYND zinc finger-like"/>
    <property type="match status" value="1"/>
</dbReference>
<dbReference type="FunFam" id="3.90.70.10:FF:000026">
    <property type="entry name" value="Ubiquitin carboxyl-terminal hydrolase 15"/>
    <property type="match status" value="1"/>
</dbReference>
<keyword evidence="10" id="KW-0862">Zinc</keyword>
<dbReference type="InterPro" id="IPR038765">
    <property type="entry name" value="Papain-like_cys_pep_sf"/>
</dbReference>
<gene>
    <name evidence="17 18" type="primary">LOC111312446</name>
</gene>
<reference evidence="17 18" key="1">
    <citation type="submission" date="2025-04" db="UniProtKB">
        <authorList>
            <consortium name="RefSeq"/>
        </authorList>
    </citation>
    <scope>IDENTIFICATION</scope>
    <source>
        <tissue evidence="17 18">Fruit stalk</tissue>
    </source>
</reference>
<dbReference type="GO" id="GO:0005829">
    <property type="term" value="C:cytosol"/>
    <property type="evidence" value="ECO:0007669"/>
    <property type="project" value="TreeGrafter"/>
</dbReference>
<keyword evidence="16" id="KW-1185">Reference proteome</keyword>
<dbReference type="Proteomes" id="UP000515121">
    <property type="component" value="Unplaced"/>
</dbReference>
<dbReference type="EC" id="3.4.19.12" evidence="3"/>
<evidence type="ECO:0000313" key="16">
    <source>
        <dbReference type="Proteomes" id="UP000515121"/>
    </source>
</evidence>
<dbReference type="GO" id="GO:0016579">
    <property type="term" value="P:protein deubiquitination"/>
    <property type="evidence" value="ECO:0007669"/>
    <property type="project" value="InterPro"/>
</dbReference>
<evidence type="ECO:0000256" key="10">
    <source>
        <dbReference type="ARBA" id="ARBA00022833"/>
    </source>
</evidence>
<dbReference type="GO" id="GO:0008270">
    <property type="term" value="F:zinc ion binding"/>
    <property type="evidence" value="ECO:0007669"/>
    <property type="project" value="UniProtKB-KW"/>
</dbReference>
<dbReference type="PANTHER" id="PTHR24006">
    <property type="entry name" value="UBIQUITIN CARBOXYL-TERMINAL HYDROLASE"/>
    <property type="match status" value="1"/>
</dbReference>
<dbReference type="PANTHER" id="PTHR24006:SF874">
    <property type="entry name" value="UBIQUITIN CARBOXYL-TERMINAL HYDROLASE 16"/>
    <property type="match status" value="1"/>
</dbReference>
<dbReference type="InterPro" id="IPR018200">
    <property type="entry name" value="USP_CS"/>
</dbReference>
<keyword evidence="7" id="KW-0833">Ubl conjugation pathway</keyword>
<organism evidence="16 17">
    <name type="scientific">Durio zibethinus</name>
    <name type="common">Durian</name>
    <dbReference type="NCBI Taxonomy" id="66656"/>
    <lineage>
        <taxon>Eukaryota</taxon>
        <taxon>Viridiplantae</taxon>
        <taxon>Streptophyta</taxon>
        <taxon>Embryophyta</taxon>
        <taxon>Tracheophyta</taxon>
        <taxon>Spermatophyta</taxon>
        <taxon>Magnoliopsida</taxon>
        <taxon>eudicotyledons</taxon>
        <taxon>Gunneridae</taxon>
        <taxon>Pentapetalae</taxon>
        <taxon>rosids</taxon>
        <taxon>malvids</taxon>
        <taxon>Malvales</taxon>
        <taxon>Malvaceae</taxon>
        <taxon>Helicteroideae</taxon>
        <taxon>Durio</taxon>
    </lineage>
</organism>
<keyword evidence="4" id="KW-0645">Protease</keyword>
<evidence type="ECO:0000313" key="17">
    <source>
        <dbReference type="RefSeq" id="XP_022768436.1"/>
    </source>
</evidence>
<dbReference type="FunFam" id="6.10.140.2220:FF:000006">
    <property type="entry name" value="Ubiquitin carboxyl-terminal hydrolase 15"/>
    <property type="match status" value="1"/>
</dbReference>
<keyword evidence="13" id="KW-0812">Transmembrane</keyword>
<feature type="compositionally biased region" description="Polar residues" evidence="12">
    <location>
        <begin position="348"/>
        <end position="373"/>
    </location>
</feature>
<evidence type="ECO:0000256" key="6">
    <source>
        <dbReference type="ARBA" id="ARBA00022771"/>
    </source>
</evidence>
<comment type="similarity">
    <text evidence="2">Belongs to the peptidase C19 family.</text>
</comment>
<evidence type="ECO:0000256" key="2">
    <source>
        <dbReference type="ARBA" id="ARBA00009085"/>
    </source>
</evidence>
<feature type="region of interest" description="Disordered" evidence="12">
    <location>
        <begin position="1049"/>
        <end position="1120"/>
    </location>
</feature>
<keyword evidence="5" id="KW-0479">Metal-binding</keyword>
<evidence type="ECO:0000256" key="13">
    <source>
        <dbReference type="SAM" id="Phobius"/>
    </source>
</evidence>
<feature type="compositionally biased region" description="Low complexity" evidence="12">
    <location>
        <begin position="193"/>
        <end position="212"/>
    </location>
</feature>
<evidence type="ECO:0000256" key="8">
    <source>
        <dbReference type="ARBA" id="ARBA00022801"/>
    </source>
</evidence>
<accession>A0A6P6AUC9</accession>
<evidence type="ECO:0000256" key="1">
    <source>
        <dbReference type="ARBA" id="ARBA00000707"/>
    </source>
</evidence>
<dbReference type="GeneID" id="111312446"/>
<evidence type="ECO:0000259" key="15">
    <source>
        <dbReference type="PROSITE" id="PS50865"/>
    </source>
</evidence>
<dbReference type="Gene3D" id="6.10.140.2220">
    <property type="match status" value="1"/>
</dbReference>
<keyword evidence="9" id="KW-0788">Thiol protease</keyword>
<comment type="catalytic activity">
    <reaction evidence="1">
        <text>Thiol-dependent hydrolysis of ester, thioester, amide, peptide and isopeptide bonds formed by the C-terminal Gly of ubiquitin (a 76-residue protein attached to proteins as an intracellular targeting signal).</text>
        <dbReference type="EC" id="3.4.19.12"/>
    </reaction>
</comment>
<dbReference type="SUPFAM" id="SSF54001">
    <property type="entry name" value="Cysteine proteinases"/>
    <property type="match status" value="1"/>
</dbReference>
<evidence type="ECO:0000256" key="12">
    <source>
        <dbReference type="SAM" id="MobiDB-lite"/>
    </source>
</evidence>
<keyword evidence="6 11" id="KW-0863">Zinc-finger</keyword>
<dbReference type="GO" id="GO:0005634">
    <property type="term" value="C:nucleus"/>
    <property type="evidence" value="ECO:0007669"/>
    <property type="project" value="TreeGrafter"/>
</dbReference>
<keyword evidence="8" id="KW-0378">Hydrolase</keyword>
<evidence type="ECO:0000259" key="14">
    <source>
        <dbReference type="PROSITE" id="PS50235"/>
    </source>
</evidence>
<dbReference type="PROSITE" id="PS00972">
    <property type="entry name" value="USP_1"/>
    <property type="match status" value="1"/>
</dbReference>
<evidence type="ECO:0000256" key="3">
    <source>
        <dbReference type="ARBA" id="ARBA00012759"/>
    </source>
</evidence>
<evidence type="ECO:0000313" key="18">
    <source>
        <dbReference type="RefSeq" id="XP_022768437.1"/>
    </source>
</evidence>
<dbReference type="InterPro" id="IPR001394">
    <property type="entry name" value="Peptidase_C19_UCH"/>
</dbReference>
<keyword evidence="13" id="KW-1133">Transmembrane helix</keyword>
<evidence type="ECO:0000256" key="9">
    <source>
        <dbReference type="ARBA" id="ARBA00022807"/>
    </source>
</evidence>
<feature type="domain" description="MYND-type" evidence="15">
    <location>
        <begin position="75"/>
        <end position="112"/>
    </location>
</feature>
<dbReference type="InterPro" id="IPR028889">
    <property type="entry name" value="USP"/>
</dbReference>
<protein>
    <recommendedName>
        <fullName evidence="3">ubiquitinyl hydrolase 1</fullName>
        <ecNumber evidence="3">3.4.19.12</ecNumber>
    </recommendedName>
</protein>
<evidence type="ECO:0000256" key="5">
    <source>
        <dbReference type="ARBA" id="ARBA00022723"/>
    </source>
</evidence>
<dbReference type="RefSeq" id="XP_022768436.1">
    <property type="nucleotide sequence ID" value="XM_022912701.1"/>
</dbReference>
<keyword evidence="13" id="KW-0472">Membrane</keyword>
<proteinExistence type="inferred from homology"/>
<dbReference type="Gene3D" id="3.90.70.10">
    <property type="entry name" value="Cysteine proteinases"/>
    <property type="match status" value="1"/>
</dbReference>
<feature type="compositionally biased region" description="Polar residues" evidence="12">
    <location>
        <begin position="1104"/>
        <end position="1113"/>
    </location>
</feature>
<dbReference type="PROSITE" id="PS50235">
    <property type="entry name" value="USP_3"/>
    <property type="match status" value="1"/>
</dbReference>
<sequence length="1120" mass="122078">MLLAGDLGFSGLVLAVSLVLPLIGFFIRRKWRLSVARQEEIKRLIILASEEAARAELEASLGYGTVSISRNYHQCAVCYCPTTTRCARCKSIRYCSAKCQIIHWRQGHKEECHPPANATHQNHDEGSDSGQKVIEHDQYGDSYEIEEKSHVKQTGKTPIEPALYSSTSSSVVLHGKGDNLKVEFHANGEGMNSASESSSASFSGFAPAASSESSDNVSVCESISSKEPDKLDRSLSVDANLDMFWTASGVNNVDQTNPSSPKFARLVDSVDNISKLIKLNQMKPDQSGESQCRVTSSSSLGISGTCEGSIAEGCTLSSGFTGGTPESVASTTDADNESYHSNPKDGSKSASPDSGTSLHFSRNLSGNASSSHPQGFKMKAAKLDDTPRGALGHTKLSDGVTLSENVGLDALQGSNSPSSNSEWPNHAECGSSNISHATKPREAINKDVLLVSSWSSSSLEKSGSSAVINGPSNASHQLKSSDAYSSSARVHAVPSVKSGKIDGFHANAATLPQDSSCSTNGRHGLKTSMSKVFDQFGGSKLPKHYPFHVGNEVTGKYNDKGLFPYELFVKLYSWNKVELHPCGLENCGNSCYANAVLQCLTFTPPLTAYFLQGLHSKACAKKEWCFTCEFENLILKSKDGKSPLSPIGILSQLQNIGGQLAGGKEEDAHEFLRFAIDAMQSVCLTEVGVDSSCRSEEETTLIDLTFGGYLRSKIKCMKCQGKSECNERMMDLTVEIEGDIGTLEEALQRFTRTEILDGENKYQCCRCKSYEKAKKKLTILEAPNVLTIALKRFQSGKFGKLNKAIRFPEILNLAPYMSGTSDKSPIYRLYGVVVHLDIMNAAFSGHYVCYVKNVQNKWFKIDDRTVTPMERERVLTEGAYMLLYARCSPRAPRLIRSRNKAILSRVNSKNPPNSSPSTVEEFYPSSIHPDIPGSIEYFYLKYNRLQRILEEDSSSDSSSLFSSNSDEGSCCTDSTRDSTSADDLLDSAFGDSIRGWNNPWRSSDSDASSSSSSSPLYSRHSPLADLDHYASGSPEIYSSQMDYSDSTTKNAILLDRRPSGSSRQMDGEGKGNDTFFHSDTSKQCRKIGSSSSRETDSGRFGQVNPLNALSFRNSTRERTN</sequence>